<dbReference type="GO" id="GO:0006086">
    <property type="term" value="P:pyruvate decarboxylation to acetyl-CoA"/>
    <property type="evidence" value="ECO:0007669"/>
    <property type="project" value="InterPro"/>
</dbReference>
<comment type="cofactor">
    <cofactor evidence="8">
        <name>(R)-lipoate</name>
        <dbReference type="ChEBI" id="CHEBI:83088"/>
    </cofactor>
    <text evidence="8">Binds 1 lipoyl cofactor covalently.</text>
</comment>
<accession>A0A7M2WTV9</accession>
<dbReference type="Pfam" id="PF02817">
    <property type="entry name" value="E3_binding"/>
    <property type="match status" value="1"/>
</dbReference>
<feature type="compositionally biased region" description="Low complexity" evidence="9">
    <location>
        <begin position="96"/>
        <end position="126"/>
    </location>
</feature>
<dbReference type="InterPro" id="IPR004167">
    <property type="entry name" value="PSBD"/>
</dbReference>
<evidence type="ECO:0000256" key="2">
    <source>
        <dbReference type="ARBA" id="ARBA00011484"/>
    </source>
</evidence>
<dbReference type="PROSITE" id="PS00189">
    <property type="entry name" value="LIPOYL"/>
    <property type="match status" value="1"/>
</dbReference>
<keyword evidence="3 8" id="KW-0808">Transferase</keyword>
<organism evidence="12 13">
    <name type="scientific">Humisphaera borealis</name>
    <dbReference type="NCBI Taxonomy" id="2807512"/>
    <lineage>
        <taxon>Bacteria</taxon>
        <taxon>Pseudomonadati</taxon>
        <taxon>Planctomycetota</taxon>
        <taxon>Phycisphaerae</taxon>
        <taxon>Tepidisphaerales</taxon>
        <taxon>Tepidisphaeraceae</taxon>
        <taxon>Humisphaera</taxon>
    </lineage>
</organism>
<comment type="subunit">
    <text evidence="2">Forms a 24-polypeptide structural core with octahedral symmetry.</text>
</comment>
<sequence>MPSKINMPQQSDTMTEGTVVKWLKKEGDKVKAGEVIAEIETDKAVMEMESSEAGTLAAILAKDGQKVAVGAAIAILATGSEKVEDVKKSAGASTAAAPAAKAESAPAPQAAAASPAGSSAPGWTAPKAQRAPISKDEEPAGGQGFHPPTSDTTVAVAEQEAKAAAAAYAVHQTENGQGGRLFASPLARRIAADKGIDLRQVKGSGPGGRIVQLDVLNFKPAPAAPVEQKADGAKPQATPAPARVSRGTTDVQPLTKMRGAIATALQRSKQQIPHFYVTVDVDVEELFNMRVRLNKALEADGVKVSVNDFVTKASCVALMKHPAVNAHWTGDSITRFGDVHIGVAVAIPDGLIVPVIKNADQMGLKELQQRTGELAKKAKAQKLKGDEMKGATFTISNLGMFGVKEFSAIINPPEVAILAVAAAEKRAVVKNDQIVARWTMSLTLSCDHRAVDGATAAEFMRTLKGLLEEPGLMLV</sequence>
<feature type="region of interest" description="Disordered" evidence="9">
    <location>
        <begin position="224"/>
        <end position="249"/>
    </location>
</feature>
<dbReference type="PANTHER" id="PTHR23151">
    <property type="entry name" value="DIHYDROLIPOAMIDE ACETYL/SUCCINYL-TRANSFERASE-RELATED"/>
    <property type="match status" value="1"/>
</dbReference>
<keyword evidence="5 8" id="KW-0012">Acyltransferase</keyword>
<evidence type="ECO:0000256" key="9">
    <source>
        <dbReference type="SAM" id="MobiDB-lite"/>
    </source>
</evidence>
<evidence type="ECO:0000313" key="12">
    <source>
        <dbReference type="EMBL" id="QOV88916.1"/>
    </source>
</evidence>
<dbReference type="RefSeq" id="WP_206291924.1">
    <property type="nucleotide sequence ID" value="NZ_CP063458.1"/>
</dbReference>
<dbReference type="Proteomes" id="UP000593765">
    <property type="component" value="Chromosome"/>
</dbReference>
<dbReference type="SUPFAM" id="SSF52777">
    <property type="entry name" value="CoA-dependent acyltransferases"/>
    <property type="match status" value="1"/>
</dbReference>
<reference evidence="12 13" key="1">
    <citation type="submission" date="2020-10" db="EMBL/GenBank/DDBJ databases">
        <title>Wide distribution of Phycisphaera-like planctomycetes from WD2101 soil group in peatlands and genome analysis of the first cultivated representative.</title>
        <authorList>
            <person name="Dedysh S.N."/>
            <person name="Beletsky A.V."/>
            <person name="Ivanova A."/>
            <person name="Kulichevskaya I.S."/>
            <person name="Suzina N.E."/>
            <person name="Philippov D.A."/>
            <person name="Rakitin A.L."/>
            <person name="Mardanov A.V."/>
            <person name="Ravin N.V."/>
        </authorList>
    </citation>
    <scope>NUCLEOTIDE SEQUENCE [LARGE SCALE GENOMIC DNA]</scope>
    <source>
        <strain evidence="12 13">M1803</strain>
    </source>
</reference>
<dbReference type="Gene3D" id="3.30.559.10">
    <property type="entry name" value="Chloramphenicol acetyltransferase-like domain"/>
    <property type="match status" value="1"/>
</dbReference>
<dbReference type="Gene3D" id="2.40.50.100">
    <property type="match status" value="1"/>
</dbReference>
<evidence type="ECO:0000256" key="4">
    <source>
        <dbReference type="ARBA" id="ARBA00022823"/>
    </source>
</evidence>
<dbReference type="SUPFAM" id="SSF51230">
    <property type="entry name" value="Single hybrid motif"/>
    <property type="match status" value="1"/>
</dbReference>
<evidence type="ECO:0000256" key="5">
    <source>
        <dbReference type="ARBA" id="ARBA00023315"/>
    </source>
</evidence>
<dbReference type="NCBIfam" id="TIGR01349">
    <property type="entry name" value="PDHac_trf_mito"/>
    <property type="match status" value="1"/>
</dbReference>
<evidence type="ECO:0000259" key="10">
    <source>
        <dbReference type="PROSITE" id="PS50968"/>
    </source>
</evidence>
<dbReference type="InterPro" id="IPR045257">
    <property type="entry name" value="E2/Pdx1"/>
</dbReference>
<dbReference type="FunFam" id="3.30.559.10:FF:000007">
    <property type="entry name" value="Dihydrolipoamide acetyltransferase component of pyruvate dehydrogenase complex"/>
    <property type="match status" value="1"/>
</dbReference>
<protein>
    <recommendedName>
        <fullName evidence="8">Acetyltransferase component of pyruvate dehydrogenase complex</fullName>
        <ecNumber evidence="8">2.3.1.12</ecNumber>
    </recommendedName>
</protein>
<feature type="domain" description="Peripheral subunit-binding (PSBD)" evidence="11">
    <location>
        <begin position="182"/>
        <end position="219"/>
    </location>
</feature>
<dbReference type="PANTHER" id="PTHR23151:SF90">
    <property type="entry name" value="DIHYDROLIPOYLLYSINE-RESIDUE ACETYLTRANSFERASE COMPONENT OF PYRUVATE DEHYDROGENASE COMPLEX, MITOCHONDRIAL-RELATED"/>
    <property type="match status" value="1"/>
</dbReference>
<dbReference type="InterPro" id="IPR011053">
    <property type="entry name" value="Single_hybrid_motif"/>
</dbReference>
<dbReference type="EMBL" id="CP063458">
    <property type="protein sequence ID" value="QOV88916.1"/>
    <property type="molecule type" value="Genomic_DNA"/>
</dbReference>
<feature type="domain" description="Lipoyl-binding" evidence="10">
    <location>
        <begin position="2"/>
        <end position="77"/>
    </location>
</feature>
<evidence type="ECO:0000256" key="6">
    <source>
        <dbReference type="ARBA" id="ARBA00025211"/>
    </source>
</evidence>
<dbReference type="Gene3D" id="4.10.320.10">
    <property type="entry name" value="E3-binding domain"/>
    <property type="match status" value="1"/>
</dbReference>
<comment type="catalytic activity">
    <reaction evidence="7 8">
        <text>N(6)-[(R)-dihydrolipoyl]-L-lysyl-[protein] + acetyl-CoA = N(6)-[(R)-S(8)-acetyldihydrolipoyl]-L-lysyl-[protein] + CoA</text>
        <dbReference type="Rhea" id="RHEA:17017"/>
        <dbReference type="Rhea" id="RHEA-COMP:10475"/>
        <dbReference type="Rhea" id="RHEA-COMP:10478"/>
        <dbReference type="ChEBI" id="CHEBI:57287"/>
        <dbReference type="ChEBI" id="CHEBI:57288"/>
        <dbReference type="ChEBI" id="CHEBI:83100"/>
        <dbReference type="ChEBI" id="CHEBI:83111"/>
        <dbReference type="EC" id="2.3.1.12"/>
    </reaction>
</comment>
<gene>
    <name evidence="12" type="ORF">IPV69_22225</name>
</gene>
<dbReference type="PROSITE" id="PS50968">
    <property type="entry name" value="BIOTINYL_LIPOYL"/>
    <property type="match status" value="1"/>
</dbReference>
<dbReference type="Pfam" id="PF00198">
    <property type="entry name" value="2-oxoacid_dh"/>
    <property type="match status" value="1"/>
</dbReference>
<dbReference type="InterPro" id="IPR000089">
    <property type="entry name" value="Biotin_lipoyl"/>
</dbReference>
<keyword evidence="4 8" id="KW-0450">Lipoyl</keyword>
<evidence type="ECO:0000313" key="13">
    <source>
        <dbReference type="Proteomes" id="UP000593765"/>
    </source>
</evidence>
<feature type="region of interest" description="Disordered" evidence="9">
    <location>
        <begin position="96"/>
        <end position="153"/>
    </location>
</feature>
<dbReference type="InterPro" id="IPR003016">
    <property type="entry name" value="2-oxoA_DH_lipoyl-BS"/>
</dbReference>
<dbReference type="InterPro" id="IPR036625">
    <property type="entry name" value="E3-bd_dom_sf"/>
</dbReference>
<evidence type="ECO:0000256" key="1">
    <source>
        <dbReference type="ARBA" id="ARBA00007317"/>
    </source>
</evidence>
<dbReference type="SUPFAM" id="SSF47005">
    <property type="entry name" value="Peripheral subunit-binding domain of 2-oxo acid dehydrogenase complex"/>
    <property type="match status" value="1"/>
</dbReference>
<dbReference type="Pfam" id="PF00364">
    <property type="entry name" value="Biotin_lipoyl"/>
    <property type="match status" value="1"/>
</dbReference>
<keyword evidence="13" id="KW-1185">Reference proteome</keyword>
<evidence type="ECO:0000256" key="8">
    <source>
        <dbReference type="RuleBase" id="RU361137"/>
    </source>
</evidence>
<dbReference type="GO" id="GO:0045254">
    <property type="term" value="C:pyruvate dehydrogenase complex"/>
    <property type="evidence" value="ECO:0007669"/>
    <property type="project" value="UniProtKB-UniRule"/>
</dbReference>
<evidence type="ECO:0000256" key="7">
    <source>
        <dbReference type="ARBA" id="ARBA00048370"/>
    </source>
</evidence>
<dbReference type="FunFam" id="2.40.50.100:FF:000010">
    <property type="entry name" value="Acetyltransferase component of pyruvate dehydrogenase complex"/>
    <property type="match status" value="1"/>
</dbReference>
<dbReference type="KEGG" id="hbs:IPV69_22225"/>
<evidence type="ECO:0000259" key="11">
    <source>
        <dbReference type="PROSITE" id="PS51826"/>
    </source>
</evidence>
<name>A0A7M2WTV9_9BACT</name>
<dbReference type="CDD" id="cd06849">
    <property type="entry name" value="lipoyl_domain"/>
    <property type="match status" value="1"/>
</dbReference>
<evidence type="ECO:0000256" key="3">
    <source>
        <dbReference type="ARBA" id="ARBA00022679"/>
    </source>
</evidence>
<dbReference type="AlphaFoldDB" id="A0A7M2WTV9"/>
<comment type="function">
    <text evidence="6">The pyruvate dehydrogenase complex catalyzes the overall conversion of pyruvate to acetyl-CoA and CO(2). It contains multiple copies of three enzymatic components: pyruvate dehydrogenase (E1), dihydrolipoamide acetyltransferase (E2) and lipoamide dehydrogenase (E3).</text>
</comment>
<dbReference type="InterPro" id="IPR006257">
    <property type="entry name" value="LAT1"/>
</dbReference>
<keyword evidence="12" id="KW-0670">Pyruvate</keyword>
<proteinExistence type="inferred from homology"/>
<dbReference type="PROSITE" id="PS51826">
    <property type="entry name" value="PSBD"/>
    <property type="match status" value="1"/>
</dbReference>
<dbReference type="GO" id="GO:0004742">
    <property type="term" value="F:dihydrolipoyllysine-residue acetyltransferase activity"/>
    <property type="evidence" value="ECO:0007669"/>
    <property type="project" value="UniProtKB-UniRule"/>
</dbReference>
<dbReference type="InterPro" id="IPR023213">
    <property type="entry name" value="CAT-like_dom_sf"/>
</dbReference>
<dbReference type="InterPro" id="IPR001078">
    <property type="entry name" value="2-oxoacid_DH_actylTfrase"/>
</dbReference>
<comment type="similarity">
    <text evidence="1 8">Belongs to the 2-oxoacid dehydrogenase family.</text>
</comment>
<dbReference type="EC" id="2.3.1.12" evidence="8"/>